<name>A0AAV1R8X1_9ROSI</name>
<protein>
    <submittedName>
        <fullName evidence="2">Uncharacterized protein</fullName>
    </submittedName>
</protein>
<sequence length="137" mass="14536">MVFPLEGIKSLSTSLPPRLQLTGSRAPPPTPALSSSSSSRSNYPTRRTGPSSPPLAPPANECSSDEDLASEFASLEEEPDLAENSNSRLNFLKFRLPAYGEKKVGIRSVVENPPIGSLTSSSASGKLLLPPLDRFGL</sequence>
<accession>A0AAV1R8X1</accession>
<feature type="region of interest" description="Disordered" evidence="1">
    <location>
        <begin position="1"/>
        <end position="81"/>
    </location>
</feature>
<feature type="compositionally biased region" description="Low complexity" evidence="1">
    <location>
        <begin position="32"/>
        <end position="48"/>
    </location>
</feature>
<evidence type="ECO:0000313" key="3">
    <source>
        <dbReference type="Proteomes" id="UP001314170"/>
    </source>
</evidence>
<evidence type="ECO:0000313" key="2">
    <source>
        <dbReference type="EMBL" id="CAK7328944.1"/>
    </source>
</evidence>
<evidence type="ECO:0000256" key="1">
    <source>
        <dbReference type="SAM" id="MobiDB-lite"/>
    </source>
</evidence>
<reference evidence="2 3" key="1">
    <citation type="submission" date="2024-01" db="EMBL/GenBank/DDBJ databases">
        <authorList>
            <person name="Waweru B."/>
        </authorList>
    </citation>
    <scope>NUCLEOTIDE SEQUENCE [LARGE SCALE GENOMIC DNA]</scope>
</reference>
<dbReference type="EMBL" id="CAWUPB010000905">
    <property type="protein sequence ID" value="CAK7328944.1"/>
    <property type="molecule type" value="Genomic_DNA"/>
</dbReference>
<organism evidence="2 3">
    <name type="scientific">Dovyalis caffra</name>
    <dbReference type="NCBI Taxonomy" id="77055"/>
    <lineage>
        <taxon>Eukaryota</taxon>
        <taxon>Viridiplantae</taxon>
        <taxon>Streptophyta</taxon>
        <taxon>Embryophyta</taxon>
        <taxon>Tracheophyta</taxon>
        <taxon>Spermatophyta</taxon>
        <taxon>Magnoliopsida</taxon>
        <taxon>eudicotyledons</taxon>
        <taxon>Gunneridae</taxon>
        <taxon>Pentapetalae</taxon>
        <taxon>rosids</taxon>
        <taxon>fabids</taxon>
        <taxon>Malpighiales</taxon>
        <taxon>Salicaceae</taxon>
        <taxon>Flacourtieae</taxon>
        <taxon>Dovyalis</taxon>
    </lineage>
</organism>
<proteinExistence type="predicted"/>
<feature type="compositionally biased region" description="Acidic residues" evidence="1">
    <location>
        <begin position="63"/>
        <end position="81"/>
    </location>
</feature>
<dbReference type="AlphaFoldDB" id="A0AAV1R8X1"/>
<dbReference type="Proteomes" id="UP001314170">
    <property type="component" value="Unassembled WGS sequence"/>
</dbReference>
<comment type="caution">
    <text evidence="2">The sequence shown here is derived from an EMBL/GenBank/DDBJ whole genome shotgun (WGS) entry which is preliminary data.</text>
</comment>
<keyword evidence="3" id="KW-1185">Reference proteome</keyword>
<gene>
    <name evidence="2" type="ORF">DCAF_LOCUS6691</name>
</gene>